<dbReference type="SUPFAM" id="SSF51735">
    <property type="entry name" value="NAD(P)-binding Rossmann-fold domains"/>
    <property type="match status" value="1"/>
</dbReference>
<sequence length="323" mass="35616">MLARDTKILVTGANGFIGKHLSNYLAQQGYSVRTSSRQPLDLPDHWSLNLATDPCPDQLCAGIDTIFHLAGKAHALTENSQDAAEYLQINTEGTRKLLVAAQQADVKRFIFFSSVKAVGEAVIQPMDESLHIAADTPYGTSKYLAEQLVLHGDYVPHPVVIRPCMVYGNTHKGNLPKMIKAIQRGLFPPLPEFHNKRSMVHVEDLIRAALLTATLAQAAGQIYIVSDDEPYSTRQLYNLIRSVLGKSTLSWSLPPALFSHLAKLGDTLGQISGKRMMFDSDALQKLTGSAHYSSAKIKAELGFQPRHNLPESLADIIRFLYLI</sequence>
<dbReference type="InterPro" id="IPR001509">
    <property type="entry name" value="Epimerase_deHydtase"/>
</dbReference>
<dbReference type="GO" id="GO:0004029">
    <property type="term" value="F:aldehyde dehydrogenase (NAD+) activity"/>
    <property type="evidence" value="ECO:0007669"/>
    <property type="project" value="TreeGrafter"/>
</dbReference>
<proteinExistence type="predicted"/>
<gene>
    <name evidence="2" type="ORF">KEF85_00040</name>
</gene>
<dbReference type="InterPro" id="IPR036291">
    <property type="entry name" value="NAD(P)-bd_dom_sf"/>
</dbReference>
<feature type="domain" description="NAD-dependent epimerase/dehydratase" evidence="1">
    <location>
        <begin position="8"/>
        <end position="223"/>
    </location>
</feature>
<protein>
    <submittedName>
        <fullName evidence="2">NAD-dependent epimerase/dehydratase family protein</fullName>
    </submittedName>
</protein>
<dbReference type="PANTHER" id="PTHR48079">
    <property type="entry name" value="PROTEIN YEEZ"/>
    <property type="match status" value="1"/>
</dbReference>
<dbReference type="InterPro" id="IPR051783">
    <property type="entry name" value="NAD(P)-dependent_oxidoreduct"/>
</dbReference>
<organism evidence="2 3">
    <name type="scientific">Methylomonas paludis</name>
    <dbReference type="NCBI Taxonomy" id="1173101"/>
    <lineage>
        <taxon>Bacteria</taxon>
        <taxon>Pseudomonadati</taxon>
        <taxon>Pseudomonadota</taxon>
        <taxon>Gammaproteobacteria</taxon>
        <taxon>Methylococcales</taxon>
        <taxon>Methylococcaceae</taxon>
        <taxon>Methylomonas</taxon>
    </lineage>
</organism>
<dbReference type="EMBL" id="CP073754">
    <property type="protein sequence ID" value="QWF70934.1"/>
    <property type="molecule type" value="Genomic_DNA"/>
</dbReference>
<keyword evidence="3" id="KW-1185">Reference proteome</keyword>
<dbReference type="Pfam" id="PF01370">
    <property type="entry name" value="Epimerase"/>
    <property type="match status" value="1"/>
</dbReference>
<dbReference type="KEGG" id="mpad:KEF85_00040"/>
<dbReference type="PANTHER" id="PTHR48079:SF6">
    <property type="entry name" value="NAD(P)-BINDING DOMAIN-CONTAINING PROTEIN-RELATED"/>
    <property type="match status" value="1"/>
</dbReference>
<dbReference type="AlphaFoldDB" id="A0A975MNK2"/>
<evidence type="ECO:0000259" key="1">
    <source>
        <dbReference type="Pfam" id="PF01370"/>
    </source>
</evidence>
<accession>A0A975MNK2</accession>
<reference evidence="2" key="1">
    <citation type="submission" date="2021-04" db="EMBL/GenBank/DDBJ databases">
        <title>Draft genome sequence data of methanotrophic Methylovulum sp. strain S1L and Methylomonas sp. strain S2AM isolated from boreal lake water columns.</title>
        <authorList>
            <person name="Rissanen A.J."/>
            <person name="Mangayil R."/>
            <person name="Svenning M.M."/>
            <person name="Khanongnuch R."/>
        </authorList>
    </citation>
    <scope>NUCLEOTIDE SEQUENCE</scope>
    <source>
        <strain evidence="2">S2AM</strain>
    </source>
</reference>
<dbReference type="GO" id="GO:0005737">
    <property type="term" value="C:cytoplasm"/>
    <property type="evidence" value="ECO:0007669"/>
    <property type="project" value="TreeGrafter"/>
</dbReference>
<evidence type="ECO:0000313" key="2">
    <source>
        <dbReference type="EMBL" id="QWF70934.1"/>
    </source>
</evidence>
<name>A0A975MNK2_9GAMM</name>
<dbReference type="Proteomes" id="UP000676649">
    <property type="component" value="Chromosome"/>
</dbReference>
<dbReference type="Gene3D" id="3.40.50.720">
    <property type="entry name" value="NAD(P)-binding Rossmann-like Domain"/>
    <property type="match status" value="1"/>
</dbReference>
<evidence type="ECO:0000313" key="3">
    <source>
        <dbReference type="Proteomes" id="UP000676649"/>
    </source>
</evidence>
<dbReference type="RefSeq" id="WP_215582439.1">
    <property type="nucleotide sequence ID" value="NZ_CP073754.1"/>
</dbReference>